<dbReference type="InterPro" id="IPR036641">
    <property type="entry name" value="HPT_dom_sf"/>
</dbReference>
<dbReference type="SUPFAM" id="SSF47226">
    <property type="entry name" value="Histidine-containing phosphotransfer domain, HPT domain"/>
    <property type="match status" value="1"/>
</dbReference>
<dbReference type="OrthoDB" id="8780444at2"/>
<evidence type="ECO:0000313" key="4">
    <source>
        <dbReference type="EMBL" id="MTW13935.1"/>
    </source>
</evidence>
<organism evidence="4 5">
    <name type="scientific">Massilia eburnea</name>
    <dbReference type="NCBI Taxonomy" id="1776165"/>
    <lineage>
        <taxon>Bacteria</taxon>
        <taxon>Pseudomonadati</taxon>
        <taxon>Pseudomonadota</taxon>
        <taxon>Betaproteobacteria</taxon>
        <taxon>Burkholderiales</taxon>
        <taxon>Oxalobacteraceae</taxon>
        <taxon>Telluria group</taxon>
        <taxon>Massilia</taxon>
    </lineage>
</organism>
<dbReference type="InterPro" id="IPR008207">
    <property type="entry name" value="Sig_transdc_His_kin_Hpt_dom"/>
</dbReference>
<evidence type="ECO:0000313" key="5">
    <source>
        <dbReference type="Proteomes" id="UP000472320"/>
    </source>
</evidence>
<dbReference type="Proteomes" id="UP000472320">
    <property type="component" value="Unassembled WGS sequence"/>
</dbReference>
<sequence length="131" mass="14325">MSYASAPDEAIFCVDRLLEYMGQDEKALNTVVKIVRDGIGPGVEPLNMAGEAIRDARFMEARRILHNLRGSIGNLGAKRYVAASLALELALQEGRIMEIPLLFTALEGELKLVHDHAGAWLDQHSGRAAAR</sequence>
<dbReference type="GO" id="GO:0004672">
    <property type="term" value="F:protein kinase activity"/>
    <property type="evidence" value="ECO:0007669"/>
    <property type="project" value="UniProtKB-ARBA"/>
</dbReference>
<feature type="modified residue" description="Phosphohistidine" evidence="2">
    <location>
        <position position="66"/>
    </location>
</feature>
<keyword evidence="1" id="KW-0902">Two-component regulatory system</keyword>
<dbReference type="GO" id="GO:0000160">
    <property type="term" value="P:phosphorelay signal transduction system"/>
    <property type="evidence" value="ECO:0007669"/>
    <property type="project" value="UniProtKB-KW"/>
</dbReference>
<keyword evidence="2" id="KW-0597">Phosphoprotein</keyword>
<dbReference type="PROSITE" id="PS50894">
    <property type="entry name" value="HPT"/>
    <property type="match status" value="1"/>
</dbReference>
<dbReference type="RefSeq" id="WP_155456847.1">
    <property type="nucleotide sequence ID" value="NZ_WNKX01000030.1"/>
</dbReference>
<protein>
    <submittedName>
        <fullName evidence="4">Hpt domain-containing protein</fullName>
    </submittedName>
</protein>
<gene>
    <name evidence="4" type="ORF">GM658_25300</name>
</gene>
<feature type="domain" description="HPt" evidence="3">
    <location>
        <begin position="24"/>
        <end position="120"/>
    </location>
</feature>
<dbReference type="EMBL" id="WNKX01000030">
    <property type="protein sequence ID" value="MTW13935.1"/>
    <property type="molecule type" value="Genomic_DNA"/>
</dbReference>
<evidence type="ECO:0000256" key="2">
    <source>
        <dbReference type="PROSITE-ProRule" id="PRU00110"/>
    </source>
</evidence>
<dbReference type="Pfam" id="PF01627">
    <property type="entry name" value="Hpt"/>
    <property type="match status" value="1"/>
</dbReference>
<dbReference type="AlphaFoldDB" id="A0A6L6QP14"/>
<evidence type="ECO:0000256" key="1">
    <source>
        <dbReference type="ARBA" id="ARBA00023012"/>
    </source>
</evidence>
<keyword evidence="5" id="KW-1185">Reference proteome</keyword>
<name>A0A6L6QP14_9BURK</name>
<accession>A0A6L6QP14</accession>
<proteinExistence type="predicted"/>
<reference evidence="4 5" key="1">
    <citation type="submission" date="2019-11" db="EMBL/GenBank/DDBJ databases">
        <title>Type strains purchased from KCTC, JCM and DSMZ.</title>
        <authorList>
            <person name="Lu H."/>
        </authorList>
    </citation>
    <scope>NUCLEOTIDE SEQUENCE [LARGE SCALE GENOMIC DNA]</scope>
    <source>
        <strain evidence="4 5">JCM 31587</strain>
    </source>
</reference>
<dbReference type="Gene3D" id="1.20.120.160">
    <property type="entry name" value="HPT domain"/>
    <property type="match status" value="1"/>
</dbReference>
<comment type="caution">
    <text evidence="4">The sequence shown here is derived from an EMBL/GenBank/DDBJ whole genome shotgun (WGS) entry which is preliminary data.</text>
</comment>
<evidence type="ECO:0000259" key="3">
    <source>
        <dbReference type="PROSITE" id="PS50894"/>
    </source>
</evidence>